<accession>A0AA44VRJ2</accession>
<sequence>MSGMKEFLDVLNKAKNVRLNLAIFCVVSSLLWASNFEHIALESLSKTLLQSLFFLTSIRLVYTGISLMFDTFENWRMKNKNAEREQGRLLLEEKEKQNKKEKMRQKFHGLDIHQLYIIQELKKQNHVSVRKGAALFTLKNANIIYTPAVGDRLESASLTVLAKTLLDEELWASFDQLKYNALTRFFSGMQPKDVEHFVEFLKKDSICTKRYNPRNGSHYYDNERVFSAFSKTIVFSQPQRSCTYNLDPIAKEVVVSLFGNEVNENHG</sequence>
<comment type="caution">
    <text evidence="1">The sequence shown here is derived from an EMBL/GenBank/DDBJ whole genome shotgun (WGS) entry which is preliminary data.</text>
</comment>
<keyword evidence="2" id="KW-1185">Reference proteome</keyword>
<dbReference type="AlphaFoldDB" id="A0AA44VRJ2"/>
<gene>
    <name evidence="1" type="ORF">BCV38_08385</name>
</gene>
<evidence type="ECO:0000313" key="1">
    <source>
        <dbReference type="EMBL" id="PME27054.1"/>
    </source>
</evidence>
<dbReference type="GeneID" id="69649011"/>
<protein>
    <submittedName>
        <fullName evidence="1">Uncharacterized protein</fullName>
    </submittedName>
</protein>
<reference evidence="1 2" key="1">
    <citation type="journal article" date="2018" name="Nature">
        <title>A major lineage of non-tailed dsDNA viruses as unrecognized killers of marine bacteria.</title>
        <authorList>
            <person name="Kauffman K.M."/>
            <person name="Hussain F.A."/>
            <person name="Yang J."/>
            <person name="Arevalo P."/>
            <person name="Brown J.M."/>
            <person name="Chang W.K."/>
            <person name="VanInsberghe D."/>
            <person name="Elsherbini J."/>
            <person name="Sharma R.S."/>
            <person name="Cutler M.B."/>
            <person name="Kelly L."/>
            <person name="Polz M.F."/>
        </authorList>
    </citation>
    <scope>NUCLEOTIDE SEQUENCE [LARGE SCALE GENOMIC DNA]</scope>
    <source>
        <strain evidence="1 2">10N.286.55.E1</strain>
    </source>
</reference>
<proteinExistence type="predicted"/>
<name>A0AA44VRJ2_9VIBR</name>
<dbReference type="Proteomes" id="UP000239763">
    <property type="component" value="Unassembled WGS sequence"/>
</dbReference>
<dbReference type="EMBL" id="MCSB01000024">
    <property type="protein sequence ID" value="PME27054.1"/>
    <property type="molecule type" value="Genomic_DNA"/>
</dbReference>
<organism evidence="1 2">
    <name type="scientific">Vibrio lentus</name>
    <dbReference type="NCBI Taxonomy" id="136468"/>
    <lineage>
        <taxon>Bacteria</taxon>
        <taxon>Pseudomonadati</taxon>
        <taxon>Pseudomonadota</taxon>
        <taxon>Gammaproteobacteria</taxon>
        <taxon>Vibrionales</taxon>
        <taxon>Vibrionaceae</taxon>
        <taxon>Vibrio</taxon>
    </lineage>
</organism>
<dbReference type="RefSeq" id="WP_102298238.1">
    <property type="nucleotide sequence ID" value="NZ_JAAHTJ010000001.1"/>
</dbReference>
<evidence type="ECO:0000313" key="2">
    <source>
        <dbReference type="Proteomes" id="UP000239763"/>
    </source>
</evidence>